<dbReference type="Proteomes" id="UP001595613">
    <property type="component" value="Unassembled WGS sequence"/>
</dbReference>
<evidence type="ECO:0000313" key="8">
    <source>
        <dbReference type="Proteomes" id="UP001595613"/>
    </source>
</evidence>
<feature type="transmembrane region" description="Helical" evidence="6">
    <location>
        <begin position="115"/>
        <end position="138"/>
    </location>
</feature>
<feature type="transmembrane region" description="Helical" evidence="6">
    <location>
        <begin position="197"/>
        <end position="216"/>
    </location>
</feature>
<keyword evidence="4 6" id="KW-1133">Transmembrane helix</keyword>
<keyword evidence="2" id="KW-1003">Cell membrane</keyword>
<proteinExistence type="predicted"/>
<protein>
    <submittedName>
        <fullName evidence="7">ABC transporter permease</fullName>
    </submittedName>
</protein>
<evidence type="ECO:0000256" key="6">
    <source>
        <dbReference type="SAM" id="Phobius"/>
    </source>
</evidence>
<feature type="transmembrane region" description="Helical" evidence="6">
    <location>
        <begin position="14"/>
        <end position="38"/>
    </location>
</feature>
<evidence type="ECO:0000256" key="1">
    <source>
        <dbReference type="ARBA" id="ARBA00004651"/>
    </source>
</evidence>
<dbReference type="PANTHER" id="PTHR47089:SF1">
    <property type="entry name" value="GUANOSINE ABC TRANSPORTER PERMEASE PROTEIN NUPP"/>
    <property type="match status" value="1"/>
</dbReference>
<dbReference type="InterPro" id="IPR001851">
    <property type="entry name" value="ABC_transp_permease"/>
</dbReference>
<keyword evidence="5 6" id="KW-0472">Membrane</keyword>
<sequence>MQFRLEKRTEPSKAMLYLAPIGAVLITALVGAIIFSLIGYDGTRAVREIFVTPILNPLKWQDLAVKAAPLVIIAVGLAIGYRANVWNIGAEGQYILGGLAGTGMALLTRDFSGPWILPLMILAGAAGGMAWAVLPALLRTRLQVNEILTSLMLTYVAIQLLNYLVIGPWKDPMGFGFPQTRMFTADQMLPQIVPRTIVHLGVPIAVVVAVIAWFVMGRSVFGYQVKVVGAAPNAARYGGFSINRTIWLALLTSGALAGLAGVLEAAGTFGRMVPSFPTNYGFTAIIVAFLGRLHPIGVIFAGLAMAVTVVGGEVAQTTIQLPAAAVGIFQSMMLFFLLASDLLVRYRIKIVGRRTVEVAP</sequence>
<evidence type="ECO:0000256" key="3">
    <source>
        <dbReference type="ARBA" id="ARBA00022692"/>
    </source>
</evidence>
<comment type="caution">
    <text evidence="7">The sequence shown here is derived from an EMBL/GenBank/DDBJ whole genome shotgun (WGS) entry which is preliminary data.</text>
</comment>
<dbReference type="RefSeq" id="WP_380094281.1">
    <property type="nucleotide sequence ID" value="NZ_JBHRYD010000001.1"/>
</dbReference>
<evidence type="ECO:0000256" key="5">
    <source>
        <dbReference type="ARBA" id="ARBA00023136"/>
    </source>
</evidence>
<evidence type="ECO:0000256" key="2">
    <source>
        <dbReference type="ARBA" id="ARBA00022475"/>
    </source>
</evidence>
<keyword evidence="8" id="KW-1185">Reference proteome</keyword>
<feature type="transmembrane region" description="Helical" evidence="6">
    <location>
        <begin position="246"/>
        <end position="266"/>
    </location>
</feature>
<evidence type="ECO:0000313" key="7">
    <source>
        <dbReference type="EMBL" id="MFC3703458.1"/>
    </source>
</evidence>
<dbReference type="Pfam" id="PF02653">
    <property type="entry name" value="BPD_transp_2"/>
    <property type="match status" value="1"/>
</dbReference>
<organism evidence="7 8">
    <name type="scientific">Devosia honganensis</name>
    <dbReference type="NCBI Taxonomy" id="1610527"/>
    <lineage>
        <taxon>Bacteria</taxon>
        <taxon>Pseudomonadati</taxon>
        <taxon>Pseudomonadota</taxon>
        <taxon>Alphaproteobacteria</taxon>
        <taxon>Hyphomicrobiales</taxon>
        <taxon>Devosiaceae</taxon>
        <taxon>Devosia</taxon>
    </lineage>
</organism>
<feature type="transmembrane region" description="Helical" evidence="6">
    <location>
        <begin position="321"/>
        <end position="344"/>
    </location>
</feature>
<keyword evidence="3 6" id="KW-0812">Transmembrane</keyword>
<evidence type="ECO:0000256" key="4">
    <source>
        <dbReference type="ARBA" id="ARBA00022989"/>
    </source>
</evidence>
<accession>A0ABV7WY61</accession>
<reference evidence="8" key="1">
    <citation type="journal article" date="2019" name="Int. J. Syst. Evol. Microbiol.">
        <title>The Global Catalogue of Microorganisms (GCM) 10K type strain sequencing project: providing services to taxonomists for standard genome sequencing and annotation.</title>
        <authorList>
            <consortium name="The Broad Institute Genomics Platform"/>
            <consortium name="The Broad Institute Genome Sequencing Center for Infectious Disease"/>
            <person name="Wu L."/>
            <person name="Ma J."/>
        </authorList>
    </citation>
    <scope>NUCLEOTIDE SEQUENCE [LARGE SCALE GENOMIC DNA]</scope>
    <source>
        <strain evidence="8">KCTC 42281</strain>
    </source>
</reference>
<dbReference type="CDD" id="cd06580">
    <property type="entry name" value="TM_PBP1_transp_TpRbsC_like"/>
    <property type="match status" value="1"/>
</dbReference>
<feature type="transmembrane region" description="Helical" evidence="6">
    <location>
        <begin position="147"/>
        <end position="166"/>
    </location>
</feature>
<name>A0ABV7WY61_9HYPH</name>
<comment type="subcellular location">
    <subcellularLocation>
        <location evidence="1">Cell membrane</location>
        <topology evidence="1">Multi-pass membrane protein</topology>
    </subcellularLocation>
</comment>
<feature type="transmembrane region" description="Helical" evidence="6">
    <location>
        <begin position="297"/>
        <end position="315"/>
    </location>
</feature>
<gene>
    <name evidence="7" type="ORF">ACFOOL_01655</name>
</gene>
<dbReference type="PANTHER" id="PTHR47089">
    <property type="entry name" value="ABC TRANSPORTER, PERMEASE PROTEIN"/>
    <property type="match status" value="1"/>
</dbReference>
<dbReference type="EMBL" id="JBHRYD010000001">
    <property type="protein sequence ID" value="MFC3703458.1"/>
    <property type="molecule type" value="Genomic_DNA"/>
</dbReference>
<feature type="transmembrane region" description="Helical" evidence="6">
    <location>
        <begin position="272"/>
        <end position="290"/>
    </location>
</feature>
<feature type="transmembrane region" description="Helical" evidence="6">
    <location>
        <begin position="63"/>
        <end position="81"/>
    </location>
</feature>